<proteinExistence type="predicted"/>
<organism evidence="2 3">
    <name type="scientific">Nocardia africana</name>
    <dbReference type="NCBI Taxonomy" id="134964"/>
    <lineage>
        <taxon>Bacteria</taxon>
        <taxon>Bacillati</taxon>
        <taxon>Actinomycetota</taxon>
        <taxon>Actinomycetes</taxon>
        <taxon>Mycobacteriales</taxon>
        <taxon>Nocardiaceae</taxon>
        <taxon>Nocardia</taxon>
    </lineage>
</organism>
<gene>
    <name evidence="2" type="ORF">ACFYTH_35660</name>
</gene>
<evidence type="ECO:0000313" key="2">
    <source>
        <dbReference type="EMBL" id="MFF0458705.1"/>
    </source>
</evidence>
<dbReference type="Pfam" id="PF13576">
    <property type="entry name" value="Pentapeptide_3"/>
    <property type="match status" value="2"/>
</dbReference>
<accession>A0ABW6NUB5</accession>
<name>A0ABW6NUB5_9NOCA</name>
<keyword evidence="1" id="KW-1133">Transmembrane helix</keyword>
<dbReference type="EMBL" id="JBIALX010000047">
    <property type="protein sequence ID" value="MFF0458705.1"/>
    <property type="molecule type" value="Genomic_DNA"/>
</dbReference>
<sequence length="448" mass="47944">MRLSVAVVLAVAVGAALAVVAEVVLIAVFHPARTGGSPIDVTKLAFTVVGGVGGVVALVIAYRRQRDLEQNRFVERFGAAAAQLGATDVAVRLAGVYAMAGVADESDGLQRQQCIDVLCGYLRLPYDPELGRSHQSKLVVKHHRATADGTQADDQERHLEYRQNDSEVRKTILRVIADRLRSNTGDGWSASNFDFRTAHLEDADLRYTKFTGAALFDRAMFTGETLFIGATFAGSVQFNNTTFSGETVFNNAKFASDAHFNVATFSGTAWFVDATFSGAALFADATFARRPWFSKATFSAVALFHQATFSDAQFGDATFTGPARFENARFADETLFSDTTFVSSVCFDRAAFSGPTWFGGATFAGSARFCNATFAAFAGFGLTTFTSEPNFAGAVFAGKTSFVDANLGTEQISFVHARGGATDRDCRSFGSGSLPVAVCLCEQDSVSE</sequence>
<dbReference type="Proteomes" id="UP001601521">
    <property type="component" value="Unassembled WGS sequence"/>
</dbReference>
<evidence type="ECO:0000313" key="3">
    <source>
        <dbReference type="Proteomes" id="UP001601521"/>
    </source>
</evidence>
<keyword evidence="1" id="KW-0472">Membrane</keyword>
<keyword evidence="1" id="KW-0812">Transmembrane</keyword>
<comment type="caution">
    <text evidence="2">The sequence shown here is derived from an EMBL/GenBank/DDBJ whole genome shotgun (WGS) entry which is preliminary data.</text>
</comment>
<dbReference type="Gene3D" id="2.160.20.80">
    <property type="entry name" value="E3 ubiquitin-protein ligase SopA"/>
    <property type="match status" value="1"/>
</dbReference>
<dbReference type="RefSeq" id="WP_387256384.1">
    <property type="nucleotide sequence ID" value="NZ_JBIALX010000047.1"/>
</dbReference>
<reference evidence="2 3" key="1">
    <citation type="submission" date="2024-10" db="EMBL/GenBank/DDBJ databases">
        <title>The Natural Products Discovery Center: Release of the First 8490 Sequenced Strains for Exploring Actinobacteria Biosynthetic Diversity.</title>
        <authorList>
            <person name="Kalkreuter E."/>
            <person name="Kautsar S.A."/>
            <person name="Yang D."/>
            <person name="Bader C.D."/>
            <person name="Teijaro C.N."/>
            <person name="Fluegel L."/>
            <person name="Davis C.M."/>
            <person name="Simpson J.R."/>
            <person name="Lauterbach L."/>
            <person name="Steele A.D."/>
            <person name="Gui C."/>
            <person name="Meng S."/>
            <person name="Li G."/>
            <person name="Viehrig K."/>
            <person name="Ye F."/>
            <person name="Su P."/>
            <person name="Kiefer A.F."/>
            <person name="Nichols A."/>
            <person name="Cepeda A.J."/>
            <person name="Yan W."/>
            <person name="Fan B."/>
            <person name="Jiang Y."/>
            <person name="Adhikari A."/>
            <person name="Zheng C.-J."/>
            <person name="Schuster L."/>
            <person name="Cowan T.M."/>
            <person name="Smanski M.J."/>
            <person name="Chevrette M.G."/>
            <person name="De Carvalho L.P.S."/>
            <person name="Shen B."/>
        </authorList>
    </citation>
    <scope>NUCLEOTIDE SEQUENCE [LARGE SCALE GENOMIC DNA]</scope>
    <source>
        <strain evidence="2 3">NPDC004550</strain>
    </source>
</reference>
<keyword evidence="3" id="KW-1185">Reference proteome</keyword>
<protein>
    <submittedName>
        <fullName evidence="2">Pentapeptide repeat-containing protein</fullName>
    </submittedName>
</protein>
<evidence type="ECO:0000256" key="1">
    <source>
        <dbReference type="SAM" id="Phobius"/>
    </source>
</evidence>
<feature type="transmembrane region" description="Helical" evidence="1">
    <location>
        <begin position="42"/>
        <end position="62"/>
    </location>
</feature>
<dbReference type="InterPro" id="IPR001646">
    <property type="entry name" value="5peptide_repeat"/>
</dbReference>